<dbReference type="GO" id="GO:0005524">
    <property type="term" value="F:ATP binding"/>
    <property type="evidence" value="ECO:0007669"/>
    <property type="project" value="UniProtKB-KW"/>
</dbReference>
<keyword evidence="6" id="KW-0808">Transferase</keyword>
<dbReference type="GO" id="GO:0000155">
    <property type="term" value="F:phosphorelay sensor kinase activity"/>
    <property type="evidence" value="ECO:0007669"/>
    <property type="project" value="InterPro"/>
</dbReference>
<dbReference type="RefSeq" id="WP_019382762.1">
    <property type="nucleotide sequence ID" value="NZ_CP015506.1"/>
</dbReference>
<dbReference type="PANTHER" id="PTHR34220:SF7">
    <property type="entry name" value="SENSOR HISTIDINE KINASE YPDA"/>
    <property type="match status" value="1"/>
</dbReference>
<name>A0A160MAE2_9BACI</name>
<accession>A0A160MAE2</accession>
<comment type="subcellular location">
    <subcellularLocation>
        <location evidence="2">Cell membrane</location>
        <topology evidence="2">Multi-pass membrane protein</topology>
    </subcellularLocation>
</comment>
<dbReference type="eggNOG" id="COG2972">
    <property type="taxonomic scope" value="Bacteria"/>
</dbReference>
<dbReference type="SMART" id="SM00387">
    <property type="entry name" value="HATPase_c"/>
    <property type="match status" value="1"/>
</dbReference>
<dbReference type="Proteomes" id="UP000077856">
    <property type="component" value="Chromosome"/>
</dbReference>
<proteinExistence type="predicted"/>
<evidence type="ECO:0000256" key="10">
    <source>
        <dbReference type="ARBA" id="ARBA00023012"/>
    </source>
</evidence>
<dbReference type="InterPro" id="IPR003594">
    <property type="entry name" value="HATPase_dom"/>
</dbReference>
<keyword evidence="9" id="KW-0067">ATP-binding</keyword>
<dbReference type="Pfam" id="PF06580">
    <property type="entry name" value="His_kinase"/>
    <property type="match status" value="1"/>
</dbReference>
<evidence type="ECO:0000313" key="16">
    <source>
        <dbReference type="Proteomes" id="UP000077856"/>
    </source>
</evidence>
<feature type="transmembrane region" description="Helical" evidence="12">
    <location>
        <begin position="283"/>
        <end position="307"/>
    </location>
</feature>
<keyword evidence="11 12" id="KW-0472">Membrane</keyword>
<dbReference type="PANTHER" id="PTHR34220">
    <property type="entry name" value="SENSOR HISTIDINE KINASE YPDA"/>
    <property type="match status" value="1"/>
</dbReference>
<feature type="transmembrane region" description="Helical" evidence="12">
    <location>
        <begin position="18"/>
        <end position="38"/>
    </location>
</feature>
<dbReference type="EMBL" id="CP015506">
    <property type="protein sequence ID" value="AND39737.1"/>
    <property type="molecule type" value="Genomic_DNA"/>
</dbReference>
<dbReference type="InterPro" id="IPR003660">
    <property type="entry name" value="HAMP_dom"/>
</dbReference>
<reference evidence="15 16" key="1">
    <citation type="submission" date="2016-04" db="EMBL/GenBank/DDBJ databases">
        <title>Complete genome sequence of Bacillus oceanisediminis strain 2691.</title>
        <authorList>
            <person name="Jeong H."/>
            <person name="Kim H.J."/>
            <person name="Lee D.-W."/>
        </authorList>
    </citation>
    <scope>NUCLEOTIDE SEQUENCE [LARGE SCALE GENOMIC DNA]</scope>
    <source>
        <strain evidence="15 16">2691</strain>
    </source>
</reference>
<evidence type="ECO:0000256" key="6">
    <source>
        <dbReference type="ARBA" id="ARBA00022679"/>
    </source>
</evidence>
<keyword evidence="8 15" id="KW-0418">Kinase</keyword>
<dbReference type="PROSITE" id="PS50885">
    <property type="entry name" value="HAMP"/>
    <property type="match status" value="1"/>
</dbReference>
<protein>
    <recommendedName>
        <fullName evidence="3">histidine kinase</fullName>
        <ecNumber evidence="3">2.7.13.3</ecNumber>
    </recommendedName>
</protein>
<feature type="domain" description="Histidine kinase" evidence="13">
    <location>
        <begin position="469"/>
        <end position="581"/>
    </location>
</feature>
<keyword evidence="12" id="KW-1133">Transmembrane helix</keyword>
<dbReference type="Pfam" id="PF02518">
    <property type="entry name" value="HATPase_c"/>
    <property type="match status" value="1"/>
</dbReference>
<dbReference type="Gene3D" id="3.30.565.10">
    <property type="entry name" value="Histidine kinase-like ATPase, C-terminal domain"/>
    <property type="match status" value="1"/>
</dbReference>
<dbReference type="PROSITE" id="PS50109">
    <property type="entry name" value="HIS_KIN"/>
    <property type="match status" value="1"/>
</dbReference>
<evidence type="ECO:0000256" key="3">
    <source>
        <dbReference type="ARBA" id="ARBA00012438"/>
    </source>
</evidence>
<keyword evidence="12" id="KW-0812">Transmembrane</keyword>
<evidence type="ECO:0000256" key="12">
    <source>
        <dbReference type="SAM" id="Phobius"/>
    </source>
</evidence>
<keyword evidence="5" id="KW-0597">Phosphoprotein</keyword>
<dbReference type="GO" id="GO:0005886">
    <property type="term" value="C:plasma membrane"/>
    <property type="evidence" value="ECO:0007669"/>
    <property type="project" value="UniProtKB-SubCell"/>
</dbReference>
<feature type="domain" description="HAMP" evidence="14">
    <location>
        <begin position="305"/>
        <end position="357"/>
    </location>
</feature>
<dbReference type="InterPro" id="IPR036890">
    <property type="entry name" value="HATPase_C_sf"/>
</dbReference>
<gene>
    <name evidence="15" type="ORF">A361_11500</name>
</gene>
<evidence type="ECO:0000256" key="4">
    <source>
        <dbReference type="ARBA" id="ARBA00022475"/>
    </source>
</evidence>
<comment type="catalytic activity">
    <reaction evidence="1">
        <text>ATP + protein L-histidine = ADP + protein N-phospho-L-histidine.</text>
        <dbReference type="EC" id="2.7.13.3"/>
    </reaction>
</comment>
<dbReference type="InterPro" id="IPR050640">
    <property type="entry name" value="Bact_2-comp_sensor_kinase"/>
</dbReference>
<keyword evidence="7" id="KW-0547">Nucleotide-binding</keyword>
<evidence type="ECO:0000259" key="14">
    <source>
        <dbReference type="PROSITE" id="PS50885"/>
    </source>
</evidence>
<dbReference type="KEGG" id="bon:A361_11500"/>
<evidence type="ECO:0000256" key="2">
    <source>
        <dbReference type="ARBA" id="ARBA00004651"/>
    </source>
</evidence>
<evidence type="ECO:0000256" key="1">
    <source>
        <dbReference type="ARBA" id="ARBA00000085"/>
    </source>
</evidence>
<dbReference type="STRING" id="1196031.A361_11500"/>
<dbReference type="InterPro" id="IPR005467">
    <property type="entry name" value="His_kinase_dom"/>
</dbReference>
<evidence type="ECO:0000256" key="8">
    <source>
        <dbReference type="ARBA" id="ARBA00022777"/>
    </source>
</evidence>
<dbReference type="EC" id="2.7.13.3" evidence="3"/>
<evidence type="ECO:0000256" key="11">
    <source>
        <dbReference type="ARBA" id="ARBA00023136"/>
    </source>
</evidence>
<dbReference type="Gene3D" id="6.10.340.10">
    <property type="match status" value="1"/>
</dbReference>
<evidence type="ECO:0000313" key="15">
    <source>
        <dbReference type="EMBL" id="AND39737.1"/>
    </source>
</evidence>
<evidence type="ECO:0000256" key="5">
    <source>
        <dbReference type="ARBA" id="ARBA00022553"/>
    </source>
</evidence>
<organism evidence="15 16">
    <name type="scientific">Cytobacillus oceanisediminis 2691</name>
    <dbReference type="NCBI Taxonomy" id="1196031"/>
    <lineage>
        <taxon>Bacteria</taxon>
        <taxon>Bacillati</taxon>
        <taxon>Bacillota</taxon>
        <taxon>Bacilli</taxon>
        <taxon>Bacillales</taxon>
        <taxon>Bacillaceae</taxon>
        <taxon>Cytobacillus</taxon>
    </lineage>
</organism>
<dbReference type="SUPFAM" id="SSF55874">
    <property type="entry name" value="ATPase domain of HSP90 chaperone/DNA topoisomerase II/histidine kinase"/>
    <property type="match status" value="1"/>
</dbReference>
<keyword evidence="4" id="KW-1003">Cell membrane</keyword>
<evidence type="ECO:0000256" key="7">
    <source>
        <dbReference type="ARBA" id="ARBA00022741"/>
    </source>
</evidence>
<dbReference type="AlphaFoldDB" id="A0A160MAE2"/>
<evidence type="ECO:0000259" key="13">
    <source>
        <dbReference type="PROSITE" id="PS50109"/>
    </source>
</evidence>
<evidence type="ECO:0000256" key="9">
    <source>
        <dbReference type="ARBA" id="ARBA00022840"/>
    </source>
</evidence>
<keyword evidence="10" id="KW-0902">Two-component regulatory system</keyword>
<sequence>MKSFLSSLKKFNTLRNQILAVFLSVMLFVLAFVSLVVYDQLGGFFRQNAERQVQQTAAEANGRMETLYKQIDTLTNQLMTNSTVQQMLLKMLEGESMDYGKLESLIKIINNTYAYSDGISSIELYNAEGKRIYPFDGKNIFKVIDSKWVKAADKEKGKLVWTGKDKGNTSYSAAIRRVSLMDRWFSNGGYLVVRISNSYFQVQGNSEENGQNDYMMLLDRDLTPITYDYGLDIKSIIQQEEKSIMIRDQEYMAVTEKSALTGWTFVILKPMSFLLQGVTKVRAVIILAVSIGFFLFVISSIVLATMITRPIKKLTNTMKNAKMDELKLNPESNSSLEFIELNNTYNKMVERTNHLIQVVYEKELLRSRTELKALQAQIDPHFLYNTLNALYWSLEEKEEEELAEIVISMSELFRYTIGNRRSAEWVTIHDELDHIERYMRLMKMRLGERLLWKIAAPPKLLGVKIPKLIIQPLVENAIQHGIENKRIQGTVLIKLEESAGGDSVKITVQDNGPGIDQIELHQLNEEIKKENVSSFKGIGMALTNVNKRLSLYYDAYSLGGLHLESELGSGTKVVFVIPAGEGNKGEYKDNLNSG</sequence>
<dbReference type="InterPro" id="IPR010559">
    <property type="entry name" value="Sig_transdc_His_kin_internal"/>
</dbReference>